<sequence length="419" mass="45887">MKIAVLGTGYVGLVSSAVFAEIGHQVVGLDIDESKISQLKKGRAPIYEPGLETLLQKHLNSGRLIFTTDYAEAVKSAELIFICVGTPPKPDGSYDSKYVYAAAKSIAQNLKTYAVIVIKSTVPPSTTNEVRKIIQANTKVSFDLASTPEFLREGSAVNDALHPSRIILGVESLKAEKILRLAHKKLNAPVLVTTPASAQMIKYASNALLATKISFINAMAILCDKIGADIAAVSQGLGLDPRIGQSFLNAGLGYGGSCFPKDTWALIAYAKSLGYDFNFLKQVDQVNNDQIDYFISKIKSAYPDGLKGKILTILGLAFKPNTDDLREARSTVLINKLKKLGVIIHSFDPVIKTEFSDPYQALINADGLVLVTEWQEFNDLNFTRIKRSMKQPIIFDGRNFFNPGKLTKLKFQYFGIGRQ</sequence>
<dbReference type="PANTHER" id="PTHR43750">
    <property type="entry name" value="UDP-GLUCOSE 6-DEHYDROGENASE TUAD"/>
    <property type="match status" value="1"/>
</dbReference>
<dbReference type="SUPFAM" id="SSF52413">
    <property type="entry name" value="UDP-glucose/GDP-mannose dehydrogenase C-terminal domain"/>
    <property type="match status" value="1"/>
</dbReference>
<evidence type="ECO:0000256" key="1">
    <source>
        <dbReference type="ARBA" id="ARBA00004701"/>
    </source>
</evidence>
<feature type="binding site" evidence="10">
    <location>
        <position position="86"/>
    </location>
    <ligand>
        <name>NAD(+)</name>
        <dbReference type="ChEBI" id="CHEBI:57540"/>
    </ligand>
</feature>
<dbReference type="InterPro" id="IPR028357">
    <property type="entry name" value="UDPglc_DH_bac"/>
</dbReference>
<comment type="pathway">
    <text evidence="1">Nucleotide-sugar biosynthesis; UDP-alpha-D-glucuronate biosynthesis; UDP-alpha-D-glucuronate from UDP-alpha-D-glucose: step 1/1.</text>
</comment>
<proteinExistence type="inferred from homology"/>
<dbReference type="GO" id="GO:0000271">
    <property type="term" value="P:polysaccharide biosynthetic process"/>
    <property type="evidence" value="ECO:0007669"/>
    <property type="project" value="InterPro"/>
</dbReference>
<evidence type="ECO:0000256" key="10">
    <source>
        <dbReference type="PIRSR" id="PIRSR500134-3"/>
    </source>
</evidence>
<dbReference type="EMBL" id="MNXQ01000042">
    <property type="protein sequence ID" value="OIP03325.1"/>
    <property type="molecule type" value="Genomic_DNA"/>
</dbReference>
<dbReference type="EC" id="1.1.1.22" evidence="3 7"/>
<accession>A0A1J5AW32</accession>
<dbReference type="AlphaFoldDB" id="A0A1J5AW32"/>
<dbReference type="Gene3D" id="1.20.5.100">
    <property type="entry name" value="Cytochrome c1, transmembrane anchor, C-terminal"/>
    <property type="match status" value="1"/>
</dbReference>
<comment type="caution">
    <text evidence="12">The sequence shown here is derived from an EMBL/GenBank/DDBJ whole genome shotgun (WGS) entry which is preliminary data.</text>
</comment>
<dbReference type="Gene3D" id="3.40.50.720">
    <property type="entry name" value="NAD(P)-binding Rossmann-like Domain"/>
    <property type="match status" value="2"/>
</dbReference>
<feature type="binding site" evidence="10">
    <location>
        <position position="35"/>
    </location>
    <ligand>
        <name>NAD(+)</name>
        <dbReference type="ChEBI" id="CHEBI:57540"/>
    </ligand>
</feature>
<dbReference type="SUPFAM" id="SSF48179">
    <property type="entry name" value="6-phosphogluconate dehydrogenase C-terminal domain-like"/>
    <property type="match status" value="1"/>
</dbReference>
<dbReference type="GO" id="GO:0003979">
    <property type="term" value="F:UDP-glucose 6-dehydrogenase activity"/>
    <property type="evidence" value="ECO:0007669"/>
    <property type="project" value="UniProtKB-EC"/>
</dbReference>
<evidence type="ECO:0000256" key="6">
    <source>
        <dbReference type="ARBA" id="ARBA00047473"/>
    </source>
</evidence>
<dbReference type="GO" id="GO:0051287">
    <property type="term" value="F:NAD binding"/>
    <property type="evidence" value="ECO:0007669"/>
    <property type="project" value="InterPro"/>
</dbReference>
<dbReference type="PANTHER" id="PTHR43750:SF3">
    <property type="entry name" value="UDP-GLUCOSE 6-DEHYDROGENASE TUAD"/>
    <property type="match status" value="1"/>
</dbReference>
<comment type="similarity">
    <text evidence="2 7">Belongs to the UDP-glucose/GDP-mannose dehydrogenase family.</text>
</comment>
<dbReference type="Pfam" id="PF00984">
    <property type="entry name" value="UDPG_MGDP_dh"/>
    <property type="match status" value="1"/>
</dbReference>
<feature type="binding site" evidence="10">
    <location>
        <position position="153"/>
    </location>
    <ligand>
        <name>NAD(+)</name>
        <dbReference type="ChEBI" id="CHEBI:57540"/>
    </ligand>
</feature>
<feature type="binding site" evidence="9">
    <location>
        <position position="319"/>
    </location>
    <ligand>
        <name>substrate</name>
    </ligand>
</feature>
<dbReference type="SUPFAM" id="SSF51735">
    <property type="entry name" value="NAD(P)-binding Rossmann-fold domains"/>
    <property type="match status" value="1"/>
</dbReference>
<evidence type="ECO:0000256" key="9">
    <source>
        <dbReference type="PIRSR" id="PIRSR500134-2"/>
    </source>
</evidence>
<evidence type="ECO:0000259" key="11">
    <source>
        <dbReference type="SMART" id="SM00984"/>
    </source>
</evidence>
<dbReference type="Pfam" id="PF03720">
    <property type="entry name" value="UDPG_MGDP_dh_C"/>
    <property type="match status" value="1"/>
</dbReference>
<evidence type="ECO:0000313" key="12">
    <source>
        <dbReference type="EMBL" id="OIP03325.1"/>
    </source>
</evidence>
<dbReference type="NCBIfam" id="TIGR03026">
    <property type="entry name" value="NDP-sugDHase"/>
    <property type="match status" value="1"/>
</dbReference>
<keyword evidence="4 7" id="KW-0560">Oxidoreductase</keyword>
<protein>
    <recommendedName>
        <fullName evidence="3 7">UDP-glucose 6-dehydrogenase</fullName>
        <ecNumber evidence="3 7">1.1.1.22</ecNumber>
    </recommendedName>
</protein>
<evidence type="ECO:0000256" key="7">
    <source>
        <dbReference type="PIRNR" id="PIRNR000124"/>
    </source>
</evidence>
<dbReference type="InterPro" id="IPR001732">
    <property type="entry name" value="UDP-Glc/GDP-Man_DH_N"/>
</dbReference>
<feature type="binding site" evidence="10">
    <location>
        <position position="30"/>
    </location>
    <ligand>
        <name>NAD(+)</name>
        <dbReference type="ChEBI" id="CHEBI:57540"/>
    </ligand>
</feature>
<dbReference type="PIRSF" id="PIRSF500134">
    <property type="entry name" value="UDPglc_DH_bac"/>
    <property type="match status" value="1"/>
</dbReference>
<feature type="domain" description="UDP-glucose/GDP-mannose dehydrogenase C-terminal" evidence="11">
    <location>
        <begin position="312"/>
        <end position="403"/>
    </location>
</feature>
<feature type="binding site" evidence="10">
    <location>
        <position position="121"/>
    </location>
    <ligand>
        <name>NAD(+)</name>
        <dbReference type="ChEBI" id="CHEBI:57540"/>
    </ligand>
</feature>
<evidence type="ECO:0000256" key="2">
    <source>
        <dbReference type="ARBA" id="ARBA00006601"/>
    </source>
</evidence>
<feature type="binding site" evidence="10">
    <location>
        <position position="261"/>
    </location>
    <ligand>
        <name>NAD(+)</name>
        <dbReference type="ChEBI" id="CHEBI:57540"/>
    </ligand>
</feature>
<dbReference type="InterPro" id="IPR036220">
    <property type="entry name" value="UDP-Glc/GDP-Man_DH_C_sf"/>
</dbReference>
<dbReference type="SMART" id="SM00984">
    <property type="entry name" value="UDPG_MGDP_dh_C"/>
    <property type="match status" value="1"/>
</dbReference>
<gene>
    <name evidence="12" type="ORF">AUK18_02250</name>
</gene>
<evidence type="ECO:0000256" key="5">
    <source>
        <dbReference type="ARBA" id="ARBA00023027"/>
    </source>
</evidence>
<dbReference type="GO" id="GO:0006065">
    <property type="term" value="P:UDP-glucuronate biosynthetic process"/>
    <property type="evidence" value="ECO:0007669"/>
    <property type="project" value="UniProtKB-UniPathway"/>
</dbReference>
<feature type="binding site" evidence="9">
    <location>
        <begin position="247"/>
        <end position="251"/>
    </location>
    <ligand>
        <name>substrate</name>
    </ligand>
</feature>
<feature type="binding site" evidence="9">
    <location>
        <position position="255"/>
    </location>
    <ligand>
        <name>substrate</name>
    </ligand>
</feature>
<feature type="binding site" evidence="10">
    <location>
        <position position="326"/>
    </location>
    <ligand>
        <name>NAD(+)</name>
        <dbReference type="ChEBI" id="CHEBI:57540"/>
    </ligand>
</feature>
<dbReference type="InterPro" id="IPR014026">
    <property type="entry name" value="UDP-Glc/GDP-Man_DH_dimer"/>
</dbReference>
<keyword evidence="5 7" id="KW-0520">NAD</keyword>
<feature type="active site" description="Nucleophile" evidence="8">
    <location>
        <position position="258"/>
    </location>
</feature>
<dbReference type="Proteomes" id="UP000183605">
    <property type="component" value="Unassembled WGS sequence"/>
</dbReference>
<feature type="binding site" evidence="9">
    <location>
        <begin position="150"/>
        <end position="153"/>
    </location>
    <ligand>
        <name>substrate</name>
    </ligand>
</feature>
<dbReference type="UniPathway" id="UPA00038">
    <property type="reaction ID" value="UER00491"/>
</dbReference>
<comment type="catalytic activity">
    <reaction evidence="6 7">
        <text>UDP-alpha-D-glucose + 2 NAD(+) + H2O = UDP-alpha-D-glucuronate + 2 NADH + 3 H(+)</text>
        <dbReference type="Rhea" id="RHEA:23596"/>
        <dbReference type="ChEBI" id="CHEBI:15377"/>
        <dbReference type="ChEBI" id="CHEBI:15378"/>
        <dbReference type="ChEBI" id="CHEBI:57540"/>
        <dbReference type="ChEBI" id="CHEBI:57945"/>
        <dbReference type="ChEBI" id="CHEBI:58052"/>
        <dbReference type="ChEBI" id="CHEBI:58885"/>
        <dbReference type="EC" id="1.1.1.22"/>
    </reaction>
</comment>
<reference evidence="12 13" key="1">
    <citation type="journal article" date="2016" name="Environ. Microbiol.">
        <title>Genomic resolution of a cold subsurface aquifer community provides metabolic insights for novel microbes adapted to high CO concentrations.</title>
        <authorList>
            <person name="Probst A.J."/>
            <person name="Castelle C.J."/>
            <person name="Singh A."/>
            <person name="Brown C.T."/>
            <person name="Anantharaman K."/>
            <person name="Sharon I."/>
            <person name="Hug L.A."/>
            <person name="Burstein D."/>
            <person name="Emerson J.B."/>
            <person name="Thomas B.C."/>
            <person name="Banfield J.F."/>
        </authorList>
    </citation>
    <scope>NUCLEOTIDE SEQUENCE [LARGE SCALE GENOMIC DNA]</scope>
    <source>
        <strain evidence="12">CG2_30_44_31</strain>
    </source>
</reference>
<dbReference type="InterPro" id="IPR014027">
    <property type="entry name" value="UDP-Glc/GDP-Man_DH_C"/>
</dbReference>
<dbReference type="InterPro" id="IPR017476">
    <property type="entry name" value="UDP-Glc/GDP-Man"/>
</dbReference>
<name>A0A1J5AW32_9BACT</name>
<evidence type="ECO:0000256" key="8">
    <source>
        <dbReference type="PIRSR" id="PIRSR500134-1"/>
    </source>
</evidence>
<dbReference type="InterPro" id="IPR036291">
    <property type="entry name" value="NAD(P)-bd_dom_sf"/>
</dbReference>
<organism evidence="12 13">
    <name type="scientific">Candidatus Beckwithbacteria bacterium CG2_30_44_31</name>
    <dbReference type="NCBI Taxonomy" id="1805035"/>
    <lineage>
        <taxon>Bacteria</taxon>
        <taxon>Candidatus Beckwithiibacteriota</taxon>
    </lineage>
</organism>
<dbReference type="InterPro" id="IPR008927">
    <property type="entry name" value="6-PGluconate_DH-like_C_sf"/>
</dbReference>
<evidence type="ECO:0000256" key="3">
    <source>
        <dbReference type="ARBA" id="ARBA00012954"/>
    </source>
</evidence>
<feature type="binding site" evidence="9">
    <location>
        <position position="202"/>
    </location>
    <ligand>
        <name>substrate</name>
    </ligand>
</feature>
<evidence type="ECO:0000256" key="4">
    <source>
        <dbReference type="ARBA" id="ARBA00023002"/>
    </source>
</evidence>
<dbReference type="Pfam" id="PF03721">
    <property type="entry name" value="UDPG_MGDP_dh_N"/>
    <property type="match status" value="1"/>
</dbReference>
<evidence type="ECO:0000313" key="13">
    <source>
        <dbReference type="Proteomes" id="UP000183605"/>
    </source>
</evidence>
<dbReference type="PIRSF" id="PIRSF000124">
    <property type="entry name" value="UDPglc_GDPman_dh"/>
    <property type="match status" value="1"/>
</dbReference>